<organism evidence="3 4">
    <name type="scientific">Synchytrium endobioticum</name>
    <dbReference type="NCBI Taxonomy" id="286115"/>
    <lineage>
        <taxon>Eukaryota</taxon>
        <taxon>Fungi</taxon>
        <taxon>Fungi incertae sedis</taxon>
        <taxon>Chytridiomycota</taxon>
        <taxon>Chytridiomycota incertae sedis</taxon>
        <taxon>Chytridiomycetes</taxon>
        <taxon>Synchytriales</taxon>
        <taxon>Synchytriaceae</taxon>
        <taxon>Synchytrium</taxon>
    </lineage>
</organism>
<proteinExistence type="predicted"/>
<dbReference type="InterPro" id="IPR011333">
    <property type="entry name" value="SKP1/BTB/POZ_sf"/>
</dbReference>
<feature type="domain" description="BTB" evidence="2">
    <location>
        <begin position="116"/>
        <end position="188"/>
    </location>
</feature>
<evidence type="ECO:0000259" key="2">
    <source>
        <dbReference type="PROSITE" id="PS50097"/>
    </source>
</evidence>
<gene>
    <name evidence="3" type="ORF">SeLEV6574_g06750</name>
</gene>
<dbReference type="Gene3D" id="3.30.710.10">
    <property type="entry name" value="Potassium Channel Kv1.1, Chain A"/>
    <property type="match status" value="1"/>
</dbReference>
<dbReference type="AlphaFoldDB" id="A0A507CK65"/>
<dbReference type="CDD" id="cd18186">
    <property type="entry name" value="BTB_POZ_ZBTB_KLHL-like"/>
    <property type="match status" value="1"/>
</dbReference>
<dbReference type="PROSITE" id="PS50097">
    <property type="entry name" value="BTB"/>
    <property type="match status" value="1"/>
</dbReference>
<feature type="compositionally biased region" description="Basic and acidic residues" evidence="1">
    <location>
        <begin position="15"/>
        <end position="24"/>
    </location>
</feature>
<protein>
    <recommendedName>
        <fullName evidence="2">BTB domain-containing protein</fullName>
    </recommendedName>
</protein>
<feature type="region of interest" description="Disordered" evidence="1">
    <location>
        <begin position="1"/>
        <end position="24"/>
    </location>
</feature>
<dbReference type="InterPro" id="IPR000210">
    <property type="entry name" value="BTB/POZ_dom"/>
</dbReference>
<dbReference type="OrthoDB" id="2324894at2759"/>
<dbReference type="Proteomes" id="UP000320475">
    <property type="component" value="Unassembled WGS sequence"/>
</dbReference>
<dbReference type="SUPFAM" id="SSF54695">
    <property type="entry name" value="POZ domain"/>
    <property type="match status" value="1"/>
</dbReference>
<evidence type="ECO:0000313" key="4">
    <source>
        <dbReference type="Proteomes" id="UP000320475"/>
    </source>
</evidence>
<feature type="region of interest" description="Disordered" evidence="1">
    <location>
        <begin position="442"/>
        <end position="505"/>
    </location>
</feature>
<sequence length="521" mass="59331">MKISLPKRPQLPSKQQHEALSEHKAHVKPDLLLRIEYEDGSTVARAVHKVVLLGQSPSMEWLKQRAQDESLELDMINISPSTNEQELDAIIERAYAQDDHVEKWGFDDLYASKRFHDVAIRVKATTPNEEKLEEFPAHKLILMCRVPYFRALFTSPWADSDGVLIKMEETCVYPDTLPYILHIYESADFLGMLSLCAYLISHMYNIVHDADIPRFARWSRTLSLEDVELDCLSTIANNFEDVCKWKNNTFFTSVHPQDVQIREKLVQYIVDDVVSVKTCVQHLGMSVRIVKSNIISGKSQREAMIIRDACKAIENRSRDVIVHNFDAVSEDVYLTRLLDRAAFGAEYVEETLKCVTENLNEESIISHINTVQKLRQRAVNGYGRADVRDMLEEALEKCVVFASRRWISLRQKGSFWHLDLECVERIAQGAFVSSETLLADDAQTKPRNASNHELGAETRTRLRPVLLERDKVTPPPPRQHSSSPTQASPNKTSKETAVSSGSRVKVLSKSKFGKEIVGVKK</sequence>
<reference evidence="3 4" key="1">
    <citation type="journal article" date="2019" name="Sci. Rep.">
        <title>Comparative genomics of chytrid fungi reveal insights into the obligate biotrophic and pathogenic lifestyle of Synchytrium endobioticum.</title>
        <authorList>
            <person name="van de Vossenberg B.T.L.H."/>
            <person name="Warris S."/>
            <person name="Nguyen H.D.T."/>
            <person name="van Gent-Pelzer M.P.E."/>
            <person name="Joly D.L."/>
            <person name="van de Geest H.C."/>
            <person name="Bonants P.J.M."/>
            <person name="Smith D.S."/>
            <person name="Levesque C.A."/>
            <person name="van der Lee T.A.J."/>
        </authorList>
    </citation>
    <scope>NUCLEOTIDE SEQUENCE [LARGE SCALE GENOMIC DNA]</scope>
    <source>
        <strain evidence="3 4">LEV6574</strain>
    </source>
</reference>
<dbReference type="EMBL" id="QEAM01000407">
    <property type="protein sequence ID" value="TPX40182.1"/>
    <property type="molecule type" value="Genomic_DNA"/>
</dbReference>
<feature type="compositionally biased region" description="Basic and acidic residues" evidence="1">
    <location>
        <begin position="454"/>
        <end position="472"/>
    </location>
</feature>
<comment type="caution">
    <text evidence="3">The sequence shown here is derived from an EMBL/GenBank/DDBJ whole genome shotgun (WGS) entry which is preliminary data.</text>
</comment>
<accession>A0A507CK65</accession>
<evidence type="ECO:0000313" key="3">
    <source>
        <dbReference type="EMBL" id="TPX40182.1"/>
    </source>
</evidence>
<dbReference type="Pfam" id="PF00651">
    <property type="entry name" value="BTB"/>
    <property type="match status" value="1"/>
</dbReference>
<name>A0A507CK65_9FUNG</name>
<feature type="compositionally biased region" description="Polar residues" evidence="1">
    <location>
        <begin position="479"/>
        <end position="502"/>
    </location>
</feature>
<evidence type="ECO:0000256" key="1">
    <source>
        <dbReference type="SAM" id="MobiDB-lite"/>
    </source>
</evidence>